<dbReference type="STRING" id="4829.A0A163JRI1"/>
<dbReference type="Proteomes" id="UP000078561">
    <property type="component" value="Unassembled WGS sequence"/>
</dbReference>
<dbReference type="EMBL" id="LT553674">
    <property type="protein sequence ID" value="SAM02054.1"/>
    <property type="molecule type" value="Genomic_DNA"/>
</dbReference>
<dbReference type="FunFam" id="1.20.1560.10:FF:000020">
    <property type="entry name" value="ABC metal ion transporter"/>
    <property type="match status" value="1"/>
</dbReference>
<feature type="transmembrane region" description="Helical" evidence="13">
    <location>
        <begin position="54"/>
        <end position="73"/>
    </location>
</feature>
<evidence type="ECO:0000256" key="4">
    <source>
        <dbReference type="ARBA" id="ARBA00022554"/>
    </source>
</evidence>
<dbReference type="OrthoDB" id="6500128at2759"/>
<feature type="transmembrane region" description="Helical" evidence="13">
    <location>
        <begin position="452"/>
        <end position="475"/>
    </location>
</feature>
<keyword evidence="10 13" id="KW-1133">Transmembrane helix</keyword>
<dbReference type="GO" id="GO:0016887">
    <property type="term" value="F:ATP hydrolysis activity"/>
    <property type="evidence" value="ECO:0007669"/>
    <property type="project" value="InterPro"/>
</dbReference>
<feature type="domain" description="ABC transporter" evidence="14">
    <location>
        <begin position="1251"/>
        <end position="1485"/>
    </location>
</feature>
<feature type="transmembrane region" description="Helical" evidence="13">
    <location>
        <begin position="113"/>
        <end position="132"/>
    </location>
</feature>
<dbReference type="GO" id="GO:0005524">
    <property type="term" value="F:ATP binding"/>
    <property type="evidence" value="ECO:0007669"/>
    <property type="project" value="UniProtKB-KW"/>
</dbReference>
<evidence type="ECO:0000256" key="12">
    <source>
        <dbReference type="SAM" id="MobiDB-lite"/>
    </source>
</evidence>
<reference evidence="16" key="1">
    <citation type="submission" date="2016-04" db="EMBL/GenBank/DDBJ databases">
        <authorList>
            <person name="Evans L.H."/>
            <person name="Alamgir A."/>
            <person name="Owens N."/>
            <person name="Weber N.D."/>
            <person name="Virtaneva K."/>
            <person name="Barbian K."/>
            <person name="Babar A."/>
            <person name="Rosenke K."/>
        </authorList>
    </citation>
    <scope>NUCLEOTIDE SEQUENCE [LARGE SCALE GENOMIC DNA]</scope>
    <source>
        <strain evidence="16">CBS 101.48</strain>
    </source>
</reference>
<feature type="transmembrane region" description="Helical" evidence="13">
    <location>
        <begin position="1133"/>
        <end position="1151"/>
    </location>
</feature>
<dbReference type="PANTHER" id="PTHR24223">
    <property type="entry name" value="ATP-BINDING CASSETTE SUB-FAMILY C"/>
    <property type="match status" value="1"/>
</dbReference>
<evidence type="ECO:0000256" key="3">
    <source>
        <dbReference type="ARBA" id="ARBA00022448"/>
    </source>
</evidence>
<feature type="domain" description="ABC transmembrane type-1" evidence="15">
    <location>
        <begin position="906"/>
        <end position="1216"/>
    </location>
</feature>
<evidence type="ECO:0000259" key="15">
    <source>
        <dbReference type="PROSITE" id="PS50929"/>
    </source>
</evidence>
<feature type="transmembrane region" description="Helical" evidence="13">
    <location>
        <begin position="940"/>
        <end position="968"/>
    </location>
</feature>
<feature type="region of interest" description="Disordered" evidence="12">
    <location>
        <begin position="566"/>
        <end position="586"/>
    </location>
</feature>
<keyword evidence="11 13" id="KW-0472">Membrane</keyword>
<keyword evidence="7" id="KW-0547">Nucleotide-binding</keyword>
<feature type="transmembrane region" description="Helical" evidence="13">
    <location>
        <begin position="1021"/>
        <end position="1054"/>
    </location>
</feature>
<evidence type="ECO:0000259" key="14">
    <source>
        <dbReference type="PROSITE" id="PS50893"/>
    </source>
</evidence>
<feature type="transmembrane region" description="Helical" evidence="13">
    <location>
        <begin position="85"/>
        <end position="107"/>
    </location>
</feature>
<evidence type="ECO:0000256" key="11">
    <source>
        <dbReference type="ARBA" id="ARBA00023136"/>
    </source>
</evidence>
<gene>
    <name evidence="16" type="primary">ABSGL_07817.1 scaffold 9181</name>
</gene>
<evidence type="ECO:0000256" key="6">
    <source>
        <dbReference type="ARBA" id="ARBA00022737"/>
    </source>
</evidence>
<comment type="similarity">
    <text evidence="2">Belongs to the ABC transporter superfamily. ABCC family. Conjugate transporter (TC 3.A.1.208) subfamily.</text>
</comment>
<feature type="domain" description="ABC transporter" evidence="14">
    <location>
        <begin position="576"/>
        <end position="800"/>
    </location>
</feature>
<feature type="region of interest" description="Disordered" evidence="12">
    <location>
        <begin position="803"/>
        <end position="866"/>
    </location>
</feature>
<sequence>MAFQAKSFHFRSHCIDLPSANDLNRMTLVLMVLTSLATLVTLERKETWPGAQWFAIMINTTAAFVFCTYAHHLEYTRNRIQSSVLLFYWLFVLVVGGIKIRTLLAIGNTDATTILYGVGYLLTMVIFVLENIKRPMDQAISLDYDDSKVNPEEDSSILSRILFLWMSPLIQKGYKTPLTMADLSPLRQEDRSHLLSDQFEKAWKQELGRKRPSLSRVLAKTCGWKFVFAGVLKLVKDLLQYTQPLLLKQLILWVGSYMTDQPQSANHGIMIAVGMFVSSAMQTICLHQYFHICFGTGMRIRSVLVTAIYRKTLVLSNEGRQGSTVGEIVNHMAVDTTRIMDLFPNLHHVWSAPLQVCLALTFLHQLLGPSIWAGVLILVLSVPLNVTIARIMRRYQKTQMGNKDMRIKMMNEILTAIKLIKLYAWEKPFMDKVGHIRNDLELVTLQKIGKMAALTSFTWSSVPFLVTVASFGVYITTNQPLTSDIVFVAISLFGLLQFPLSMAPDLIAGIIEASVSMRRIESFLLLDEMDPETVIHEDYRQSPNWTLETPLVEILDGSFRWASQPSEPLSTLSDQTGDQEIASDSTSTPPLILTNINLQVKKGELLAVVGRVGTGKSTLVSALLGEAIKAHGTVTMRGSVAYAPQKPWLLNATVQENIIFGHRFDQVFYDKVLDACSLRPDLLILTDGDQTEIGERGINLSGGQKARISLARALYSRADIYLLDDPLSAVDAHVGKHLFDNVIGPNGLLKTKARILVTHAISHLPSVDRIMMLLNDGNTLYDTYDNLMANKTELYTLLMENTNQSTTEETQQGDTEEDDTLSIASSSKSSSKSTVRRMSYNRDDWKAPSTGNGIGGTGKATNGIGTNARDTTGNLVTVEEGSKGSVSLDVYKSYIGACSWWAFGMAIILQAASQGLQVGANLWLKQWSANNEKNGMNDVWMYLSIYALIGWSSTFFAVAQTLVLRVYCAIRSAKLLHYKMLDAVIHSPMSFFDTTPVGRILNRFAKDQHTVDELVPRVFGIFFRVFPVVVATMLVIGFSTPLFLVFMVPLFMVYRMIQKRYLAASRELKRLDAIGRSPIYSHFQETLVGCSTIRAYEQQGRFILQNEDTLDSNQKAYYASTASNRWLALRLELLGSLVIFSAAILSVLGVLHQASLSLSDSSVNSTGLIPSFAEIVIKKLTAVAVDPGLVGLSVSYALSVTGALTFTIRAYCEIETRIVSVERIKEYSELPSEKYKGEVVPPSYWPADGNIIFDDFAARYRPGLPLSLRDISFTVNSREKIGICGRTGGGKSSLTLSLFRIIEAAQGSITIDGISTDKLGLENLRSRISIIPQESVIFNGSVRDNLDPFGKLDDAALWVALEQAHLRQAIEEMEGKLDATVLEDGENFSVGQRQLMCLARALLRPTSILVLDEATAAIDVETDALIQTTIRQHFQNCTTLVIAHRINTILDADKILVLDQGTIAEYDTPSALLNDTNSKFYALCKEANVLPSRKQYLVL</sequence>
<comment type="subcellular location">
    <subcellularLocation>
        <location evidence="1">Vacuole membrane</location>
        <topology evidence="1">Multi-pass membrane protein</topology>
    </subcellularLocation>
</comment>
<accession>A0A163JRI1</accession>
<feature type="compositionally biased region" description="Low complexity" evidence="12">
    <location>
        <begin position="803"/>
        <end position="813"/>
    </location>
</feature>
<organism evidence="16">
    <name type="scientific">Absidia glauca</name>
    <name type="common">Pin mould</name>
    <dbReference type="NCBI Taxonomy" id="4829"/>
    <lineage>
        <taxon>Eukaryota</taxon>
        <taxon>Fungi</taxon>
        <taxon>Fungi incertae sedis</taxon>
        <taxon>Mucoromycota</taxon>
        <taxon>Mucoromycotina</taxon>
        <taxon>Mucoromycetes</taxon>
        <taxon>Mucorales</taxon>
        <taxon>Cunninghamellaceae</taxon>
        <taxon>Absidia</taxon>
    </lineage>
</organism>
<dbReference type="SUPFAM" id="SSF52540">
    <property type="entry name" value="P-loop containing nucleoside triphosphate hydrolases"/>
    <property type="match status" value="2"/>
</dbReference>
<dbReference type="InterPro" id="IPR017871">
    <property type="entry name" value="ABC_transporter-like_CS"/>
</dbReference>
<dbReference type="PROSITE" id="PS50893">
    <property type="entry name" value="ABC_TRANSPORTER_2"/>
    <property type="match status" value="2"/>
</dbReference>
<dbReference type="InterPro" id="IPR027417">
    <property type="entry name" value="P-loop_NTPase"/>
</dbReference>
<evidence type="ECO:0000256" key="1">
    <source>
        <dbReference type="ARBA" id="ARBA00004128"/>
    </source>
</evidence>
<keyword evidence="6" id="KW-0677">Repeat</keyword>
<keyword evidence="4" id="KW-0926">Vacuole</keyword>
<dbReference type="InterPro" id="IPR036640">
    <property type="entry name" value="ABC1_TM_sf"/>
</dbReference>
<dbReference type="InterPro" id="IPR011527">
    <property type="entry name" value="ABC1_TM_dom"/>
</dbReference>
<dbReference type="FunFam" id="3.40.50.300:FF:000450">
    <property type="entry name" value="ABC transporter C family member 2"/>
    <property type="match status" value="1"/>
</dbReference>
<evidence type="ECO:0000313" key="16">
    <source>
        <dbReference type="EMBL" id="SAM02054.1"/>
    </source>
</evidence>
<dbReference type="GO" id="GO:0000329">
    <property type="term" value="C:fungal-type vacuole membrane"/>
    <property type="evidence" value="ECO:0007669"/>
    <property type="project" value="UniProtKB-ARBA"/>
</dbReference>
<feature type="domain" description="ABC transmembrane type-1" evidence="15">
    <location>
        <begin position="227"/>
        <end position="512"/>
    </location>
</feature>
<keyword evidence="3" id="KW-0813">Transport</keyword>
<name>A0A163JRI1_ABSGL</name>
<dbReference type="FunFam" id="3.40.50.300:FF:000074">
    <property type="entry name" value="Multidrug resistance-associated protein 5 isoform 1"/>
    <property type="match status" value="1"/>
</dbReference>
<keyword evidence="17" id="KW-1185">Reference proteome</keyword>
<dbReference type="InterPro" id="IPR003439">
    <property type="entry name" value="ABC_transporter-like_ATP-bd"/>
</dbReference>
<dbReference type="InterPro" id="IPR050173">
    <property type="entry name" value="ABC_transporter_C-like"/>
</dbReference>
<dbReference type="Gene3D" id="1.20.1560.10">
    <property type="entry name" value="ABC transporter type 1, transmembrane domain"/>
    <property type="match status" value="2"/>
</dbReference>
<dbReference type="Pfam" id="PF00005">
    <property type="entry name" value="ABC_tran"/>
    <property type="match status" value="2"/>
</dbReference>
<evidence type="ECO:0000256" key="5">
    <source>
        <dbReference type="ARBA" id="ARBA00022692"/>
    </source>
</evidence>
<keyword evidence="9" id="KW-1278">Translocase</keyword>
<dbReference type="PROSITE" id="PS00211">
    <property type="entry name" value="ABC_TRANSPORTER_1"/>
    <property type="match status" value="2"/>
</dbReference>
<keyword evidence="8" id="KW-0067">ATP-binding</keyword>
<dbReference type="SUPFAM" id="SSF90123">
    <property type="entry name" value="ABC transporter transmembrane region"/>
    <property type="match status" value="2"/>
</dbReference>
<evidence type="ECO:0000256" key="8">
    <source>
        <dbReference type="ARBA" id="ARBA00022840"/>
    </source>
</evidence>
<evidence type="ECO:0000256" key="10">
    <source>
        <dbReference type="ARBA" id="ARBA00022989"/>
    </source>
</evidence>
<dbReference type="Pfam" id="PF24357">
    <property type="entry name" value="TMD0_ABC"/>
    <property type="match status" value="1"/>
</dbReference>
<dbReference type="OMA" id="RIVEPSH"/>
<dbReference type="Pfam" id="PF00664">
    <property type="entry name" value="ABC_membrane"/>
    <property type="match status" value="2"/>
</dbReference>
<dbReference type="PANTHER" id="PTHR24223:SF443">
    <property type="entry name" value="MULTIDRUG-RESISTANCE LIKE PROTEIN 1, ISOFORM I"/>
    <property type="match status" value="1"/>
</dbReference>
<evidence type="ECO:0000256" key="7">
    <source>
        <dbReference type="ARBA" id="ARBA00022741"/>
    </source>
</evidence>
<dbReference type="FunCoup" id="A0A163JRI1">
    <property type="interactions" value="202"/>
</dbReference>
<dbReference type="GO" id="GO:0140359">
    <property type="term" value="F:ABC-type transporter activity"/>
    <property type="evidence" value="ECO:0007669"/>
    <property type="project" value="InterPro"/>
</dbReference>
<dbReference type="Gene3D" id="3.40.50.300">
    <property type="entry name" value="P-loop containing nucleotide triphosphate hydrolases"/>
    <property type="match status" value="2"/>
</dbReference>
<proteinExistence type="inferred from homology"/>
<evidence type="ECO:0000256" key="13">
    <source>
        <dbReference type="SAM" id="Phobius"/>
    </source>
</evidence>
<evidence type="ECO:0000256" key="2">
    <source>
        <dbReference type="ARBA" id="ARBA00009726"/>
    </source>
</evidence>
<dbReference type="InterPro" id="IPR056227">
    <property type="entry name" value="TMD0_ABC"/>
</dbReference>
<dbReference type="CDD" id="cd18595">
    <property type="entry name" value="ABC_6TM_MRP1_2_3_6_D1_like"/>
    <property type="match status" value="1"/>
</dbReference>
<feature type="transmembrane region" description="Helical" evidence="13">
    <location>
        <begin position="487"/>
        <end position="511"/>
    </location>
</feature>
<dbReference type="InterPro" id="IPR003593">
    <property type="entry name" value="AAA+_ATPase"/>
</dbReference>
<evidence type="ECO:0000313" key="17">
    <source>
        <dbReference type="Proteomes" id="UP000078561"/>
    </source>
</evidence>
<dbReference type="InParanoid" id="A0A163JRI1"/>
<keyword evidence="5 13" id="KW-0812">Transmembrane</keyword>
<dbReference type="SMART" id="SM00382">
    <property type="entry name" value="AAA"/>
    <property type="match status" value="2"/>
</dbReference>
<feature type="transmembrane region" description="Helical" evidence="13">
    <location>
        <begin position="371"/>
        <end position="392"/>
    </location>
</feature>
<protein>
    <submittedName>
        <fullName evidence="16">Uncharacterized protein</fullName>
    </submittedName>
</protein>
<dbReference type="CDD" id="cd18603">
    <property type="entry name" value="ABC_6TM_MRP1_2_3_6_D2_like"/>
    <property type="match status" value="1"/>
</dbReference>
<evidence type="ECO:0000256" key="9">
    <source>
        <dbReference type="ARBA" id="ARBA00022967"/>
    </source>
</evidence>
<dbReference type="CDD" id="cd03244">
    <property type="entry name" value="ABCC_MRP_domain2"/>
    <property type="match status" value="1"/>
</dbReference>
<dbReference type="PROSITE" id="PS50929">
    <property type="entry name" value="ABC_TM1F"/>
    <property type="match status" value="2"/>
</dbReference>
<dbReference type="CDD" id="cd03250">
    <property type="entry name" value="ABCC_MRP_domain1"/>
    <property type="match status" value="1"/>
</dbReference>